<name>A0A556TIJ6_BAGYA</name>
<keyword evidence="2" id="KW-1185">Reference proteome</keyword>
<organism evidence="1 2">
    <name type="scientific">Bagarius yarrelli</name>
    <name type="common">Goonch</name>
    <name type="synonym">Bagrus yarrelli</name>
    <dbReference type="NCBI Taxonomy" id="175774"/>
    <lineage>
        <taxon>Eukaryota</taxon>
        <taxon>Metazoa</taxon>
        <taxon>Chordata</taxon>
        <taxon>Craniata</taxon>
        <taxon>Vertebrata</taxon>
        <taxon>Euteleostomi</taxon>
        <taxon>Actinopterygii</taxon>
        <taxon>Neopterygii</taxon>
        <taxon>Teleostei</taxon>
        <taxon>Ostariophysi</taxon>
        <taxon>Siluriformes</taxon>
        <taxon>Sisoridae</taxon>
        <taxon>Sisorinae</taxon>
        <taxon>Bagarius</taxon>
    </lineage>
</organism>
<gene>
    <name evidence="1" type="ORF">Baya_0547</name>
</gene>
<accession>A0A556TIJ6</accession>
<evidence type="ECO:0000313" key="1">
    <source>
        <dbReference type="EMBL" id="TSK14564.1"/>
    </source>
</evidence>
<protein>
    <submittedName>
        <fullName evidence="1">Uncharacterized protein</fullName>
    </submittedName>
</protein>
<proteinExistence type="predicted"/>
<dbReference type="EMBL" id="VCAZ01000002">
    <property type="protein sequence ID" value="TSK14564.1"/>
    <property type="molecule type" value="Genomic_DNA"/>
</dbReference>
<dbReference type="Proteomes" id="UP000319801">
    <property type="component" value="Unassembled WGS sequence"/>
</dbReference>
<dbReference type="OrthoDB" id="10303035at2759"/>
<reference evidence="1 2" key="1">
    <citation type="journal article" date="2019" name="Genome Biol. Evol.">
        <title>Whole-Genome Sequencing of the Giant Devil Catfish, Bagarius yarrelli.</title>
        <authorList>
            <person name="Jiang W."/>
            <person name="Lv Y."/>
            <person name="Cheng L."/>
            <person name="Yang K."/>
            <person name="Chao B."/>
            <person name="Wang X."/>
            <person name="Li Y."/>
            <person name="Pan X."/>
            <person name="You X."/>
            <person name="Zhang Y."/>
            <person name="Yang J."/>
            <person name="Li J."/>
            <person name="Zhang X."/>
            <person name="Liu S."/>
            <person name="Sun C."/>
            <person name="Yang J."/>
            <person name="Shi Q."/>
        </authorList>
    </citation>
    <scope>NUCLEOTIDE SEQUENCE [LARGE SCALE GENOMIC DNA]</scope>
    <source>
        <strain evidence="1">JWS20170419001</strain>
        <tissue evidence="1">Muscle</tissue>
    </source>
</reference>
<sequence length="211" mass="23356">MSIPVRPKEVSIAMLISPLSAKAPPVKVDQRCKEGPVGRKKPSLHYRGLSSFVRKMMYETASPLDPEENTTERADARKNTVPVMETDGLVLSPGYCQGSRWKWALRMKDLIHWRLPSAGHAALTGGLPSIASVSDSSEGHRWALDASRATQKHSWHFPLHCFHIPGLEVLRQDAKRTVTATATAAYEGLSLPSRQNMSNSFHMCTCVWGPL</sequence>
<comment type="caution">
    <text evidence="1">The sequence shown here is derived from an EMBL/GenBank/DDBJ whole genome shotgun (WGS) entry which is preliminary data.</text>
</comment>
<dbReference type="AlphaFoldDB" id="A0A556TIJ6"/>
<evidence type="ECO:0000313" key="2">
    <source>
        <dbReference type="Proteomes" id="UP000319801"/>
    </source>
</evidence>